<dbReference type="GO" id="GO:0031072">
    <property type="term" value="F:heat shock protein binding"/>
    <property type="evidence" value="ECO:0007669"/>
    <property type="project" value="TreeGrafter"/>
</dbReference>
<dbReference type="STRING" id="299467.A0A443S6V7"/>
<keyword evidence="1" id="KW-0597">Phosphoprotein</keyword>
<dbReference type="PROSITE" id="PS50076">
    <property type="entry name" value="DNAJ_2"/>
    <property type="match status" value="1"/>
</dbReference>
<dbReference type="Pfam" id="PF00226">
    <property type="entry name" value="DnaJ"/>
    <property type="match status" value="1"/>
</dbReference>
<dbReference type="AlphaFoldDB" id="A0A443S6V7"/>
<organism evidence="4 5">
    <name type="scientific">Leptotrombidium deliense</name>
    <dbReference type="NCBI Taxonomy" id="299467"/>
    <lineage>
        <taxon>Eukaryota</taxon>
        <taxon>Metazoa</taxon>
        <taxon>Ecdysozoa</taxon>
        <taxon>Arthropoda</taxon>
        <taxon>Chelicerata</taxon>
        <taxon>Arachnida</taxon>
        <taxon>Acari</taxon>
        <taxon>Acariformes</taxon>
        <taxon>Trombidiformes</taxon>
        <taxon>Prostigmata</taxon>
        <taxon>Anystina</taxon>
        <taxon>Parasitengona</taxon>
        <taxon>Trombiculoidea</taxon>
        <taxon>Trombiculidae</taxon>
        <taxon>Leptotrombidium</taxon>
    </lineage>
</organism>
<dbReference type="InterPro" id="IPR036869">
    <property type="entry name" value="J_dom_sf"/>
</dbReference>
<dbReference type="PRINTS" id="PR00625">
    <property type="entry name" value="JDOMAIN"/>
</dbReference>
<proteinExistence type="predicted"/>
<evidence type="ECO:0000313" key="5">
    <source>
        <dbReference type="Proteomes" id="UP000288716"/>
    </source>
</evidence>
<dbReference type="Proteomes" id="UP000288716">
    <property type="component" value="Unassembled WGS sequence"/>
</dbReference>
<dbReference type="FunFam" id="1.10.287.110:FF:000035">
    <property type="entry name" value="DnaJ homolog subfamily C member 9"/>
    <property type="match status" value="1"/>
</dbReference>
<feature type="compositionally biased region" description="Basic and acidic residues" evidence="2">
    <location>
        <begin position="192"/>
        <end position="204"/>
    </location>
</feature>
<name>A0A443S6V7_9ACAR</name>
<evidence type="ECO:0000259" key="3">
    <source>
        <dbReference type="PROSITE" id="PS50076"/>
    </source>
</evidence>
<comment type="caution">
    <text evidence="4">The sequence shown here is derived from an EMBL/GenBank/DDBJ whole genome shotgun (WGS) entry which is preliminary data.</text>
</comment>
<dbReference type="CDD" id="cd06257">
    <property type="entry name" value="DnaJ"/>
    <property type="match status" value="1"/>
</dbReference>
<feature type="domain" description="J" evidence="3">
    <location>
        <begin position="15"/>
        <end position="85"/>
    </location>
</feature>
<reference evidence="4 5" key="1">
    <citation type="journal article" date="2018" name="Gigascience">
        <title>Genomes of trombidid mites reveal novel predicted allergens and laterally-transferred genes associated with secondary metabolism.</title>
        <authorList>
            <person name="Dong X."/>
            <person name="Chaisiri K."/>
            <person name="Xia D."/>
            <person name="Armstrong S.D."/>
            <person name="Fang Y."/>
            <person name="Donnelly M.J."/>
            <person name="Kadowaki T."/>
            <person name="McGarry J.W."/>
            <person name="Darby A.C."/>
            <person name="Makepeace B.L."/>
        </authorList>
    </citation>
    <scope>NUCLEOTIDE SEQUENCE [LARGE SCALE GENOMIC DNA]</scope>
    <source>
        <strain evidence="4">UoL-UT</strain>
    </source>
</reference>
<evidence type="ECO:0000256" key="1">
    <source>
        <dbReference type="ARBA" id="ARBA00022553"/>
    </source>
</evidence>
<dbReference type="EMBL" id="NCKV01006790">
    <property type="protein sequence ID" value="RWS23269.1"/>
    <property type="molecule type" value="Genomic_DNA"/>
</dbReference>
<dbReference type="SUPFAM" id="SSF46565">
    <property type="entry name" value="Chaperone J-domain"/>
    <property type="match status" value="1"/>
</dbReference>
<evidence type="ECO:0000313" key="4">
    <source>
        <dbReference type="EMBL" id="RWS23269.1"/>
    </source>
</evidence>
<protein>
    <submittedName>
        <fullName evidence="4">DnaJ-like protein subfamily C member 9</fullName>
    </submittedName>
</protein>
<dbReference type="InterPro" id="IPR001623">
    <property type="entry name" value="DnaJ_domain"/>
</dbReference>
<sequence length="255" mass="29933">MGFSEDCVKYFGTKNLYEILGIQKTANEAAIKKAYRKLSLVCHPDRCEPKNDSDKNEITAKFQVLAKVHFILSDKEKRAEYDETGLIMDDDTFDSEADWDQYWRVLFPKVTTKDINAFYEKYLGSKDEKEDLKRLYVRFEGDMDKLYECMIGFEEERTREMIQSMIENEEIPDFDAFSKETTLKKKKRMKKVEKEQREAAKAQSDESMNDLVNAIQKRRANSFNDIVSQLEAKYANVGKDKKPTPKKNSKKQKRT</sequence>
<dbReference type="GO" id="GO:0005634">
    <property type="term" value="C:nucleus"/>
    <property type="evidence" value="ECO:0007669"/>
    <property type="project" value="TreeGrafter"/>
</dbReference>
<dbReference type="InterPro" id="IPR056453">
    <property type="entry name" value="HTH_DNAJC9"/>
</dbReference>
<dbReference type="SMART" id="SM00271">
    <property type="entry name" value="DnaJ"/>
    <property type="match status" value="1"/>
</dbReference>
<dbReference type="Gene3D" id="1.10.287.110">
    <property type="entry name" value="DnaJ domain"/>
    <property type="match status" value="1"/>
</dbReference>
<evidence type="ECO:0000256" key="2">
    <source>
        <dbReference type="SAM" id="MobiDB-lite"/>
    </source>
</evidence>
<dbReference type="GO" id="GO:0005737">
    <property type="term" value="C:cytoplasm"/>
    <property type="evidence" value="ECO:0007669"/>
    <property type="project" value="TreeGrafter"/>
</dbReference>
<dbReference type="VEuPathDB" id="VectorBase:LDEU008770"/>
<dbReference type="PANTHER" id="PTHR44144">
    <property type="entry name" value="DNAJ HOMOLOG SUBFAMILY C MEMBER 9"/>
    <property type="match status" value="1"/>
</dbReference>
<dbReference type="InterPro" id="IPR052594">
    <property type="entry name" value="J_domain-containing_protein"/>
</dbReference>
<accession>A0A443S6V7</accession>
<feature type="region of interest" description="Disordered" evidence="2">
    <location>
        <begin position="234"/>
        <end position="255"/>
    </location>
</feature>
<gene>
    <name evidence="4" type="ORF">B4U80_02144</name>
</gene>
<dbReference type="OrthoDB" id="110024at2759"/>
<keyword evidence="5" id="KW-1185">Reference proteome</keyword>
<feature type="compositionally biased region" description="Basic residues" evidence="2">
    <location>
        <begin position="244"/>
        <end position="255"/>
    </location>
</feature>
<dbReference type="PANTHER" id="PTHR44144:SF1">
    <property type="entry name" value="DNAJ HOMOLOG SUBFAMILY C MEMBER 9"/>
    <property type="match status" value="1"/>
</dbReference>
<dbReference type="Pfam" id="PF23302">
    <property type="entry name" value="HTH_DNAJC9"/>
    <property type="match status" value="1"/>
</dbReference>
<feature type="region of interest" description="Disordered" evidence="2">
    <location>
        <begin position="188"/>
        <end position="208"/>
    </location>
</feature>